<evidence type="ECO:0000256" key="2">
    <source>
        <dbReference type="ARBA" id="ARBA00007251"/>
    </source>
</evidence>
<dbReference type="AlphaFoldDB" id="B3MF05"/>
<evidence type="ECO:0000256" key="11">
    <source>
        <dbReference type="SAM" id="MobiDB-lite"/>
    </source>
</evidence>
<feature type="compositionally biased region" description="Low complexity" evidence="11">
    <location>
        <begin position="290"/>
        <end position="310"/>
    </location>
</feature>
<feature type="compositionally biased region" description="Basic and acidic residues" evidence="11">
    <location>
        <begin position="223"/>
        <end position="239"/>
    </location>
</feature>
<dbReference type="OrthoDB" id="10254737at2759"/>
<evidence type="ECO:0000256" key="7">
    <source>
        <dbReference type="ARBA" id="ARBA00044147"/>
    </source>
</evidence>
<evidence type="ECO:0000256" key="9">
    <source>
        <dbReference type="ARBA" id="ARBA00046432"/>
    </source>
</evidence>
<feature type="compositionally biased region" description="Low complexity" evidence="11">
    <location>
        <begin position="240"/>
        <end position="282"/>
    </location>
</feature>
<gene>
    <name evidence="12" type="primary">Dana\GF13053</name>
    <name evidence="12" type="synonym">dana_GLEANR_13067</name>
    <name evidence="12" type="ORF">GF13053</name>
</gene>
<evidence type="ECO:0000256" key="4">
    <source>
        <dbReference type="ARBA" id="ARBA00022540"/>
    </source>
</evidence>
<dbReference type="InterPro" id="IPR042529">
    <property type="entry name" value="IF_2B-like_C"/>
</dbReference>
<evidence type="ECO:0000256" key="6">
    <source>
        <dbReference type="ARBA" id="ARBA00043898"/>
    </source>
</evidence>
<dbReference type="GO" id="GO:0048513">
    <property type="term" value="P:animal organ development"/>
    <property type="evidence" value="ECO:0007669"/>
    <property type="project" value="UniProtKB-ARBA"/>
</dbReference>
<sequence length="655" mass="70792">MVLMGEQVPQTVGKPAKNKQKKQRQRNRPRNKRNRLEDNSLTTPETSTTDSASAMPGENSVRDAGAPEKTREQVMAEREAKKLAKQAKKQKTPNTAASPATTIITEVEQTTITTKLTTTTTTTAKEKLELPSVVTANKENNNITQQQTNVVQANLENGNDVEAAEKSRDQIKADREAKKAAKQAAKAGKASGVKVEAATQQLANLKVSDKTPAAIATAPSAPEAHEKKPALSKAERRAIQEAQRAAKAQGLTKKPQPGGKAPPTGKAPPAGKAPSAAATSPSKDPKRESASPTKTTTSSSPSKSPQATSHSECRVKLFNHLVCAKGDSLFINDPLVHPAIARLGVQYAKRTVVGSNARCIAFLHALRQVVQDFETPAKKEFGRSLDAAVKHHVDHLHKCRPLAVSVSNAYKQFKNQLTQLPTDTPETELKELLGHFIDTYIENQIGKAAQAISGFLQEKITDGDVILTFACSSLIQFICEEAKRRQVAFRVIVVDSRPGCEGQEMLRRLHATGIPCTYVLINAVGYVMAEATKVLLGAHALLANGYVMARTGTAQVALVANAHNVPVLVCCETHKFSERFQTDAIVYNELSDPNQLVRGEKCQLNNWAAKGKLMPLNLNYDITPPELVSAVVTEVAILPCTSVPVILRIKPDIGY</sequence>
<keyword evidence="3" id="KW-0963">Cytoplasm</keyword>
<dbReference type="SUPFAM" id="SSF100950">
    <property type="entry name" value="NagB/RpiA/CoA transferase-like"/>
    <property type="match status" value="1"/>
</dbReference>
<feature type="compositionally biased region" description="Low complexity" evidence="11">
    <location>
        <begin position="212"/>
        <end position="222"/>
    </location>
</feature>
<dbReference type="SMR" id="B3MF05"/>
<name>B3MF05_DROAN</name>
<keyword evidence="13" id="KW-1185">Reference proteome</keyword>
<dbReference type="GO" id="GO:0007417">
    <property type="term" value="P:central nervous system development"/>
    <property type="evidence" value="ECO:0007669"/>
    <property type="project" value="UniProtKB-ARBA"/>
</dbReference>
<dbReference type="PhylomeDB" id="B3MF05"/>
<dbReference type="PANTHER" id="PTHR10233">
    <property type="entry name" value="TRANSLATION INITIATION FACTOR EIF-2B"/>
    <property type="match status" value="1"/>
</dbReference>
<evidence type="ECO:0000256" key="1">
    <source>
        <dbReference type="ARBA" id="ARBA00004514"/>
    </source>
</evidence>
<dbReference type="Proteomes" id="UP000007801">
    <property type="component" value="Unassembled WGS sequence"/>
</dbReference>
<dbReference type="InParanoid" id="B3MF05"/>
<evidence type="ECO:0000256" key="5">
    <source>
        <dbReference type="ARBA" id="ARBA00022917"/>
    </source>
</evidence>
<dbReference type="HOGENOM" id="CLU_016218_3_3_1"/>
<comment type="subunit">
    <text evidence="9">Component of the translation initiation factor 2B (eIF2B) complex which is a heterodecamer of two sets of five different subunits: alpha, beta, gamma, delta and epsilon. Subunits alpha, beta and delta comprise a regulatory subcomplex and subunits epsilon and gamma comprise a catalytic subcomplex. Within the complex, the hexameric regulatory complex resides at the center, with the two heterodimeric catalytic subcomplexes bound on opposite sides.</text>
</comment>
<evidence type="ECO:0000313" key="13">
    <source>
        <dbReference type="Proteomes" id="UP000007801"/>
    </source>
</evidence>
<dbReference type="OMA" id="MRDYVIC"/>
<dbReference type="InterPro" id="IPR037171">
    <property type="entry name" value="NagB/RpiA_transferase-like"/>
</dbReference>
<evidence type="ECO:0000256" key="3">
    <source>
        <dbReference type="ARBA" id="ARBA00022490"/>
    </source>
</evidence>
<evidence type="ECO:0000256" key="10">
    <source>
        <dbReference type="RuleBase" id="RU003814"/>
    </source>
</evidence>
<feature type="compositionally biased region" description="Basic residues" evidence="11">
    <location>
        <begin position="16"/>
        <end position="33"/>
    </location>
</feature>
<comment type="function">
    <text evidence="6">Acts as a component of the translation initiation factor 2B (eIF2B) complex, which catalyzes the exchange of GDP for GTP on eukaryotic initiation factor 2 (eIF2) gamma subunit. Its guanine nucleotide exchange factor activity is repressed when bound to eIF2 complex phosphorylated on the alpha subunit, thereby limiting the amount of methionyl-initiator methionine tRNA available to the ribosome and consequently global translation is repressed.</text>
</comment>
<keyword evidence="4" id="KW-0396">Initiation factor</keyword>
<dbReference type="eggNOG" id="KOG1467">
    <property type="taxonomic scope" value="Eukaryota"/>
</dbReference>
<evidence type="ECO:0000313" key="12">
    <source>
        <dbReference type="EMBL" id="EDV36626.1"/>
    </source>
</evidence>
<dbReference type="GO" id="GO:0005085">
    <property type="term" value="F:guanyl-nucleotide exchange factor activity"/>
    <property type="evidence" value="ECO:0007669"/>
    <property type="project" value="UniProtKB-ARBA"/>
</dbReference>
<feature type="compositionally biased region" description="Polar residues" evidence="11">
    <location>
        <begin position="39"/>
        <end position="52"/>
    </location>
</feature>
<feature type="region of interest" description="Disordered" evidence="11">
    <location>
        <begin position="1"/>
        <end position="98"/>
    </location>
</feature>
<dbReference type="FunFam" id="3.40.50.10470:FF:000002">
    <property type="entry name" value="Probable translation initiation factor eIF-2B subunit delta"/>
    <property type="match status" value="1"/>
</dbReference>
<evidence type="ECO:0000256" key="8">
    <source>
        <dbReference type="ARBA" id="ARBA00044356"/>
    </source>
</evidence>
<feature type="compositionally biased region" description="Basic and acidic residues" evidence="11">
    <location>
        <begin position="65"/>
        <end position="82"/>
    </location>
</feature>
<dbReference type="GO" id="GO:0005829">
    <property type="term" value="C:cytosol"/>
    <property type="evidence" value="ECO:0007669"/>
    <property type="project" value="UniProtKB-SubCell"/>
</dbReference>
<organism evidence="12 13">
    <name type="scientific">Drosophila ananassae</name>
    <name type="common">Fruit fly</name>
    <dbReference type="NCBI Taxonomy" id="7217"/>
    <lineage>
        <taxon>Eukaryota</taxon>
        <taxon>Metazoa</taxon>
        <taxon>Ecdysozoa</taxon>
        <taxon>Arthropoda</taxon>
        <taxon>Hexapoda</taxon>
        <taxon>Insecta</taxon>
        <taxon>Pterygota</taxon>
        <taxon>Neoptera</taxon>
        <taxon>Endopterygota</taxon>
        <taxon>Diptera</taxon>
        <taxon>Brachycera</taxon>
        <taxon>Muscomorpha</taxon>
        <taxon>Ephydroidea</taxon>
        <taxon>Drosophilidae</taxon>
        <taxon>Drosophila</taxon>
        <taxon>Sophophora</taxon>
    </lineage>
</organism>
<keyword evidence="5" id="KW-0648">Protein biosynthesis</keyword>
<dbReference type="EMBL" id="CH902619">
    <property type="protein sequence ID" value="EDV36626.1"/>
    <property type="molecule type" value="Genomic_DNA"/>
</dbReference>
<comment type="subcellular location">
    <subcellularLocation>
        <location evidence="1">Cytoplasm</location>
        <location evidence="1">Cytosol</location>
    </subcellularLocation>
</comment>
<dbReference type="GO" id="GO:0003743">
    <property type="term" value="F:translation initiation factor activity"/>
    <property type="evidence" value="ECO:0007669"/>
    <property type="project" value="UniProtKB-KW"/>
</dbReference>
<accession>B3MF05</accession>
<reference evidence="12 13" key="1">
    <citation type="journal article" date="2007" name="Nature">
        <title>Evolution of genes and genomes on the Drosophila phylogeny.</title>
        <authorList>
            <consortium name="Drosophila 12 Genomes Consortium"/>
            <person name="Clark A.G."/>
            <person name="Eisen M.B."/>
            <person name="Smith D.R."/>
            <person name="Bergman C.M."/>
            <person name="Oliver B."/>
            <person name="Markow T.A."/>
            <person name="Kaufman T.C."/>
            <person name="Kellis M."/>
            <person name="Gelbart W."/>
            <person name="Iyer V.N."/>
            <person name="Pollard D.A."/>
            <person name="Sackton T.B."/>
            <person name="Larracuente A.M."/>
            <person name="Singh N.D."/>
            <person name="Abad J.P."/>
            <person name="Abt D.N."/>
            <person name="Adryan B."/>
            <person name="Aguade M."/>
            <person name="Akashi H."/>
            <person name="Anderson W.W."/>
            <person name="Aquadro C.F."/>
            <person name="Ardell D.H."/>
            <person name="Arguello R."/>
            <person name="Artieri C.G."/>
            <person name="Barbash D.A."/>
            <person name="Barker D."/>
            <person name="Barsanti P."/>
            <person name="Batterham P."/>
            <person name="Batzoglou S."/>
            <person name="Begun D."/>
            <person name="Bhutkar A."/>
            <person name="Blanco E."/>
            <person name="Bosak S.A."/>
            <person name="Bradley R.K."/>
            <person name="Brand A.D."/>
            <person name="Brent M.R."/>
            <person name="Brooks A.N."/>
            <person name="Brown R.H."/>
            <person name="Butlin R.K."/>
            <person name="Caggese C."/>
            <person name="Calvi B.R."/>
            <person name="Bernardo de Carvalho A."/>
            <person name="Caspi A."/>
            <person name="Castrezana S."/>
            <person name="Celniker S.E."/>
            <person name="Chang J.L."/>
            <person name="Chapple C."/>
            <person name="Chatterji S."/>
            <person name="Chinwalla A."/>
            <person name="Civetta A."/>
            <person name="Clifton S.W."/>
            <person name="Comeron J.M."/>
            <person name="Costello J.C."/>
            <person name="Coyne J.A."/>
            <person name="Daub J."/>
            <person name="David R.G."/>
            <person name="Delcher A.L."/>
            <person name="Delehaunty K."/>
            <person name="Do C.B."/>
            <person name="Ebling H."/>
            <person name="Edwards K."/>
            <person name="Eickbush T."/>
            <person name="Evans J.D."/>
            <person name="Filipski A."/>
            <person name="Findeiss S."/>
            <person name="Freyhult E."/>
            <person name="Fulton L."/>
            <person name="Fulton R."/>
            <person name="Garcia A.C."/>
            <person name="Gardiner A."/>
            <person name="Garfield D.A."/>
            <person name="Garvin B.E."/>
            <person name="Gibson G."/>
            <person name="Gilbert D."/>
            <person name="Gnerre S."/>
            <person name="Godfrey J."/>
            <person name="Good R."/>
            <person name="Gotea V."/>
            <person name="Gravely B."/>
            <person name="Greenberg A.J."/>
            <person name="Griffiths-Jones S."/>
            <person name="Gross S."/>
            <person name="Guigo R."/>
            <person name="Gustafson E.A."/>
            <person name="Haerty W."/>
            <person name="Hahn M.W."/>
            <person name="Halligan D.L."/>
            <person name="Halpern A.L."/>
            <person name="Halter G.M."/>
            <person name="Han M.V."/>
            <person name="Heger A."/>
            <person name="Hillier L."/>
            <person name="Hinrichs A.S."/>
            <person name="Holmes I."/>
            <person name="Hoskins R.A."/>
            <person name="Hubisz M.J."/>
            <person name="Hultmark D."/>
            <person name="Huntley M.A."/>
            <person name="Jaffe D.B."/>
            <person name="Jagadeeshan S."/>
            <person name="Jeck W.R."/>
            <person name="Johnson J."/>
            <person name="Jones C.D."/>
            <person name="Jordan W.C."/>
            <person name="Karpen G.H."/>
            <person name="Kataoka E."/>
            <person name="Keightley P.D."/>
            <person name="Kheradpour P."/>
            <person name="Kirkness E.F."/>
            <person name="Koerich L.B."/>
            <person name="Kristiansen K."/>
            <person name="Kudrna D."/>
            <person name="Kulathinal R.J."/>
            <person name="Kumar S."/>
            <person name="Kwok R."/>
            <person name="Lander E."/>
            <person name="Langley C.H."/>
            <person name="Lapoint R."/>
            <person name="Lazzaro B.P."/>
            <person name="Lee S.J."/>
            <person name="Levesque L."/>
            <person name="Li R."/>
            <person name="Lin C.F."/>
            <person name="Lin M.F."/>
            <person name="Lindblad-Toh K."/>
            <person name="Llopart A."/>
            <person name="Long M."/>
            <person name="Low L."/>
            <person name="Lozovsky E."/>
            <person name="Lu J."/>
            <person name="Luo M."/>
            <person name="Machado C.A."/>
            <person name="Makalowski W."/>
            <person name="Marzo M."/>
            <person name="Matsuda M."/>
            <person name="Matzkin L."/>
            <person name="McAllister B."/>
            <person name="McBride C.S."/>
            <person name="McKernan B."/>
            <person name="McKernan K."/>
            <person name="Mendez-Lago M."/>
            <person name="Minx P."/>
            <person name="Mollenhauer M.U."/>
            <person name="Montooth K."/>
            <person name="Mount S.M."/>
            <person name="Mu X."/>
            <person name="Myers E."/>
            <person name="Negre B."/>
            <person name="Newfeld S."/>
            <person name="Nielsen R."/>
            <person name="Noor M.A."/>
            <person name="O'Grady P."/>
            <person name="Pachter L."/>
            <person name="Papaceit M."/>
            <person name="Parisi M.J."/>
            <person name="Parisi M."/>
            <person name="Parts L."/>
            <person name="Pedersen J.S."/>
            <person name="Pesole G."/>
            <person name="Phillippy A.M."/>
            <person name="Ponting C.P."/>
            <person name="Pop M."/>
            <person name="Porcelli D."/>
            <person name="Powell J.R."/>
            <person name="Prohaska S."/>
            <person name="Pruitt K."/>
            <person name="Puig M."/>
            <person name="Quesneville H."/>
            <person name="Ram K.R."/>
            <person name="Rand D."/>
            <person name="Rasmussen M.D."/>
            <person name="Reed L.K."/>
            <person name="Reenan R."/>
            <person name="Reily A."/>
            <person name="Remington K.A."/>
            <person name="Rieger T.T."/>
            <person name="Ritchie M.G."/>
            <person name="Robin C."/>
            <person name="Rogers Y.H."/>
            <person name="Rohde C."/>
            <person name="Rozas J."/>
            <person name="Rubenfield M.J."/>
            <person name="Ruiz A."/>
            <person name="Russo S."/>
            <person name="Salzberg S.L."/>
            <person name="Sanchez-Gracia A."/>
            <person name="Saranga D.J."/>
            <person name="Sato H."/>
            <person name="Schaeffer S.W."/>
            <person name="Schatz M.C."/>
            <person name="Schlenke T."/>
            <person name="Schwartz R."/>
            <person name="Segarra C."/>
            <person name="Singh R.S."/>
            <person name="Sirot L."/>
            <person name="Sirota M."/>
            <person name="Sisneros N.B."/>
            <person name="Smith C.D."/>
            <person name="Smith T.F."/>
            <person name="Spieth J."/>
            <person name="Stage D.E."/>
            <person name="Stark A."/>
            <person name="Stephan W."/>
            <person name="Strausberg R.L."/>
            <person name="Strempel S."/>
            <person name="Sturgill D."/>
            <person name="Sutton G."/>
            <person name="Sutton G.G."/>
            <person name="Tao W."/>
            <person name="Teichmann S."/>
            <person name="Tobari Y.N."/>
            <person name="Tomimura Y."/>
            <person name="Tsolas J.M."/>
            <person name="Valente V.L."/>
            <person name="Venter E."/>
            <person name="Venter J.C."/>
            <person name="Vicario S."/>
            <person name="Vieira F.G."/>
            <person name="Vilella A.J."/>
            <person name="Villasante A."/>
            <person name="Walenz B."/>
            <person name="Wang J."/>
            <person name="Wasserman M."/>
            <person name="Watts T."/>
            <person name="Wilson D."/>
            <person name="Wilson R.K."/>
            <person name="Wing R.A."/>
            <person name="Wolfner M.F."/>
            <person name="Wong A."/>
            <person name="Wong G.K."/>
            <person name="Wu C.I."/>
            <person name="Wu G."/>
            <person name="Yamamoto D."/>
            <person name="Yang H.P."/>
            <person name="Yang S.P."/>
            <person name="Yorke J.A."/>
            <person name="Yoshida K."/>
            <person name="Zdobnov E."/>
            <person name="Zhang P."/>
            <person name="Zhang Y."/>
            <person name="Zimin A.V."/>
            <person name="Baldwin J."/>
            <person name="Abdouelleil A."/>
            <person name="Abdulkadir J."/>
            <person name="Abebe A."/>
            <person name="Abera B."/>
            <person name="Abreu J."/>
            <person name="Acer S.C."/>
            <person name="Aftuck L."/>
            <person name="Alexander A."/>
            <person name="An P."/>
            <person name="Anderson E."/>
            <person name="Anderson S."/>
            <person name="Arachi H."/>
            <person name="Azer M."/>
            <person name="Bachantsang P."/>
            <person name="Barry A."/>
            <person name="Bayul T."/>
            <person name="Berlin A."/>
            <person name="Bessette D."/>
            <person name="Bloom T."/>
            <person name="Blye J."/>
            <person name="Boguslavskiy L."/>
            <person name="Bonnet C."/>
            <person name="Boukhgalter B."/>
            <person name="Bourzgui I."/>
            <person name="Brown A."/>
            <person name="Cahill P."/>
            <person name="Channer S."/>
            <person name="Cheshatsang Y."/>
            <person name="Chuda L."/>
            <person name="Citroen M."/>
            <person name="Collymore A."/>
            <person name="Cooke P."/>
            <person name="Costello M."/>
            <person name="D'Aco K."/>
            <person name="Daza R."/>
            <person name="De Haan G."/>
            <person name="DeGray S."/>
            <person name="DeMaso C."/>
            <person name="Dhargay N."/>
            <person name="Dooley K."/>
            <person name="Dooley E."/>
            <person name="Doricent M."/>
            <person name="Dorje P."/>
            <person name="Dorjee K."/>
            <person name="Dupes A."/>
            <person name="Elong R."/>
            <person name="Falk J."/>
            <person name="Farina A."/>
            <person name="Faro S."/>
            <person name="Ferguson D."/>
            <person name="Fisher S."/>
            <person name="Foley C.D."/>
            <person name="Franke A."/>
            <person name="Friedrich D."/>
            <person name="Gadbois L."/>
            <person name="Gearin G."/>
            <person name="Gearin C.R."/>
            <person name="Giannoukos G."/>
            <person name="Goode T."/>
            <person name="Graham J."/>
            <person name="Grandbois E."/>
            <person name="Grewal S."/>
            <person name="Gyaltsen K."/>
            <person name="Hafez N."/>
            <person name="Hagos B."/>
            <person name="Hall J."/>
            <person name="Henson C."/>
            <person name="Hollinger A."/>
            <person name="Honan T."/>
            <person name="Huard M.D."/>
            <person name="Hughes L."/>
            <person name="Hurhula B."/>
            <person name="Husby M.E."/>
            <person name="Kamat A."/>
            <person name="Kanga B."/>
            <person name="Kashin S."/>
            <person name="Khazanovich D."/>
            <person name="Kisner P."/>
            <person name="Lance K."/>
            <person name="Lara M."/>
            <person name="Lee W."/>
            <person name="Lennon N."/>
            <person name="Letendre F."/>
            <person name="LeVine R."/>
            <person name="Lipovsky A."/>
            <person name="Liu X."/>
            <person name="Liu J."/>
            <person name="Liu S."/>
            <person name="Lokyitsang T."/>
            <person name="Lokyitsang Y."/>
            <person name="Lubonja R."/>
            <person name="Lui A."/>
            <person name="MacDonald P."/>
            <person name="Magnisalis V."/>
            <person name="Maru K."/>
            <person name="Matthews C."/>
            <person name="McCusker W."/>
            <person name="McDonough S."/>
            <person name="Mehta T."/>
            <person name="Meldrim J."/>
            <person name="Meneus L."/>
            <person name="Mihai O."/>
            <person name="Mihalev A."/>
            <person name="Mihova T."/>
            <person name="Mittelman R."/>
            <person name="Mlenga V."/>
            <person name="Montmayeur A."/>
            <person name="Mulrain L."/>
            <person name="Navidi A."/>
            <person name="Naylor J."/>
            <person name="Negash T."/>
            <person name="Nguyen T."/>
            <person name="Nguyen N."/>
            <person name="Nicol R."/>
            <person name="Norbu C."/>
            <person name="Norbu N."/>
            <person name="Novod N."/>
            <person name="O'Neill B."/>
            <person name="Osman S."/>
            <person name="Markiewicz E."/>
            <person name="Oyono O.L."/>
            <person name="Patti C."/>
            <person name="Phunkhang P."/>
            <person name="Pierre F."/>
            <person name="Priest M."/>
            <person name="Raghuraman S."/>
            <person name="Rege F."/>
            <person name="Reyes R."/>
            <person name="Rise C."/>
            <person name="Rogov P."/>
            <person name="Ross K."/>
            <person name="Ryan E."/>
            <person name="Settipalli S."/>
            <person name="Shea T."/>
            <person name="Sherpa N."/>
            <person name="Shi L."/>
            <person name="Shih D."/>
            <person name="Sparrow T."/>
            <person name="Spaulding J."/>
            <person name="Stalker J."/>
            <person name="Stange-Thomann N."/>
            <person name="Stavropoulos S."/>
            <person name="Stone C."/>
            <person name="Strader C."/>
            <person name="Tesfaye S."/>
            <person name="Thomson T."/>
            <person name="Thoulutsang Y."/>
            <person name="Thoulutsang D."/>
            <person name="Topham K."/>
            <person name="Topping I."/>
            <person name="Tsamla T."/>
            <person name="Vassiliev H."/>
            <person name="Vo A."/>
            <person name="Wangchuk T."/>
            <person name="Wangdi T."/>
            <person name="Weiand M."/>
            <person name="Wilkinson J."/>
            <person name="Wilson A."/>
            <person name="Yadav S."/>
            <person name="Young G."/>
            <person name="Yu Q."/>
            <person name="Zembek L."/>
            <person name="Zhong D."/>
            <person name="Zimmer A."/>
            <person name="Zwirko Z."/>
            <person name="Jaffe D.B."/>
            <person name="Alvarez P."/>
            <person name="Brockman W."/>
            <person name="Butler J."/>
            <person name="Chin C."/>
            <person name="Gnerre S."/>
            <person name="Grabherr M."/>
            <person name="Kleber M."/>
            <person name="Mauceli E."/>
            <person name="MacCallum I."/>
        </authorList>
    </citation>
    <scope>NUCLEOTIDE SEQUENCE [LARGE SCALE GENOMIC DNA]</scope>
    <source>
        <strain evidence="13">Tucson 14024-0371.13</strain>
    </source>
</reference>
<dbReference type="Gene3D" id="3.40.50.10470">
    <property type="entry name" value="Translation initiation factor eif-2b, domain 2"/>
    <property type="match status" value="1"/>
</dbReference>
<comment type="similarity">
    <text evidence="2 10">Belongs to the eIF-2B alpha/beta/delta subunits family.</text>
</comment>
<dbReference type="Pfam" id="PF01008">
    <property type="entry name" value="IF-2B"/>
    <property type="match status" value="1"/>
</dbReference>
<feature type="region of interest" description="Disordered" evidence="11">
    <location>
        <begin position="211"/>
        <end position="310"/>
    </location>
</feature>
<proteinExistence type="inferred from homology"/>
<dbReference type="InterPro" id="IPR000649">
    <property type="entry name" value="IF-2B-related"/>
</dbReference>
<dbReference type="FunCoup" id="B3MF05">
    <property type="interactions" value="2171"/>
</dbReference>
<protein>
    <recommendedName>
        <fullName evidence="7">Translation initiation factor eIF2B subunit delta</fullName>
    </recommendedName>
    <alternativeName>
        <fullName evidence="8">eIF2B GDP-GTP exchange factor subunit delta</fullName>
    </alternativeName>
</protein>
<dbReference type="PANTHER" id="PTHR10233:SF14">
    <property type="entry name" value="TRANSLATION INITIATION FACTOR EIF-2B SUBUNIT DELTA"/>
    <property type="match status" value="1"/>
</dbReference>
<dbReference type="GO" id="GO:0140535">
    <property type="term" value="C:intracellular protein-containing complex"/>
    <property type="evidence" value="ECO:0007669"/>
    <property type="project" value="UniProtKB-ARBA"/>
</dbReference>
<dbReference type="STRING" id="7217.B3MF05"/>